<name>A0A8H6VEH9_9EURO</name>
<dbReference type="Proteomes" id="UP000641853">
    <property type="component" value="Unassembled WGS sequence"/>
</dbReference>
<dbReference type="EMBL" id="JACBAE010001148">
    <property type="protein sequence ID" value="KAF7172229.1"/>
    <property type="molecule type" value="Genomic_DNA"/>
</dbReference>
<comment type="caution">
    <text evidence="3">The sequence shown here is derived from an EMBL/GenBank/DDBJ whole genome shotgun (WGS) entry which is preliminary data.</text>
</comment>
<dbReference type="AlphaFoldDB" id="A0A8H6VEH9"/>
<evidence type="ECO:0000256" key="1">
    <source>
        <dbReference type="SAM" id="MobiDB-lite"/>
    </source>
</evidence>
<dbReference type="Proteomes" id="UP000654922">
    <property type="component" value="Unassembled WGS sequence"/>
</dbReference>
<accession>A0A8H6VEH9</accession>
<keyword evidence="4" id="KW-1185">Reference proteome</keyword>
<reference evidence="3" key="1">
    <citation type="submission" date="2020-06" db="EMBL/GenBank/DDBJ databases">
        <title>Draft genome sequences of strains closely related to Aspergillus parafelis and Aspergillus hiratsukae.</title>
        <authorList>
            <person name="Dos Santos R.A.C."/>
            <person name="Rivero-Menendez O."/>
            <person name="Steenwyk J.L."/>
            <person name="Mead M.E."/>
            <person name="Goldman G.H."/>
            <person name="Alastruey-Izquierdo A."/>
            <person name="Rokas A."/>
        </authorList>
    </citation>
    <scope>NUCLEOTIDE SEQUENCE</scope>
    <source>
        <strain evidence="2">CNM-CM5623</strain>
        <strain evidence="3">CNM-CM7691</strain>
    </source>
</reference>
<evidence type="ECO:0000313" key="4">
    <source>
        <dbReference type="Proteomes" id="UP000641853"/>
    </source>
</evidence>
<gene>
    <name evidence="2" type="ORF">CNMCM5623_004443</name>
    <name evidence="3" type="ORF">CNMCM7691_004485</name>
</gene>
<organism evidence="3 4">
    <name type="scientific">Aspergillus felis</name>
    <dbReference type="NCBI Taxonomy" id="1287682"/>
    <lineage>
        <taxon>Eukaryota</taxon>
        <taxon>Fungi</taxon>
        <taxon>Dikarya</taxon>
        <taxon>Ascomycota</taxon>
        <taxon>Pezizomycotina</taxon>
        <taxon>Eurotiomycetes</taxon>
        <taxon>Eurotiomycetidae</taxon>
        <taxon>Eurotiales</taxon>
        <taxon>Aspergillaceae</taxon>
        <taxon>Aspergillus</taxon>
        <taxon>Aspergillus subgen. Fumigati</taxon>
    </lineage>
</organism>
<proteinExistence type="predicted"/>
<dbReference type="EMBL" id="JACBAG010001682">
    <property type="protein sequence ID" value="KAF7183995.1"/>
    <property type="molecule type" value="Genomic_DNA"/>
</dbReference>
<sequence>MGADQGLQDGGGERALQGDEGPVLEDLPFDAVGTVGLPVRLDLGLQEGQVLGAAAGVGDEIERVAVEAGNDGVVDNAAGAFFKQTGECRGVGLELVQRRGSDLH</sequence>
<protein>
    <submittedName>
        <fullName evidence="3">Uncharacterized protein</fullName>
    </submittedName>
</protein>
<feature type="region of interest" description="Disordered" evidence="1">
    <location>
        <begin position="1"/>
        <end position="23"/>
    </location>
</feature>
<evidence type="ECO:0000313" key="3">
    <source>
        <dbReference type="EMBL" id="KAF7183995.1"/>
    </source>
</evidence>
<evidence type="ECO:0000313" key="2">
    <source>
        <dbReference type="EMBL" id="KAF7172229.1"/>
    </source>
</evidence>